<dbReference type="AlphaFoldDB" id="A0A814XXD4"/>
<dbReference type="Proteomes" id="UP000681722">
    <property type="component" value="Unassembled WGS sequence"/>
</dbReference>
<reference evidence="1" key="1">
    <citation type="submission" date="2021-02" db="EMBL/GenBank/DDBJ databases">
        <authorList>
            <person name="Nowell W R."/>
        </authorList>
    </citation>
    <scope>NUCLEOTIDE SEQUENCE</scope>
</reference>
<evidence type="ECO:0000313" key="2">
    <source>
        <dbReference type="EMBL" id="CAF1251202.1"/>
    </source>
</evidence>
<dbReference type="EMBL" id="CAJNOK010016754">
    <property type="protein sequence ID" value="CAF1251202.1"/>
    <property type="molecule type" value="Genomic_DNA"/>
</dbReference>
<gene>
    <name evidence="1" type="ORF">GPM918_LOCUS24718</name>
    <name evidence="2" type="ORF">OVA965_LOCUS26286</name>
    <name evidence="3" type="ORF">SRO942_LOCUS24721</name>
    <name evidence="4" type="ORF">TMI583_LOCUS27025</name>
</gene>
<evidence type="ECO:0008006" key="6">
    <source>
        <dbReference type="Google" id="ProtNLM"/>
    </source>
</evidence>
<evidence type="ECO:0000313" key="5">
    <source>
        <dbReference type="Proteomes" id="UP000663829"/>
    </source>
</evidence>
<dbReference type="Proteomes" id="UP000677228">
    <property type="component" value="Unassembled WGS sequence"/>
</dbReference>
<dbReference type="SUPFAM" id="SSF101898">
    <property type="entry name" value="NHL repeat"/>
    <property type="match status" value="1"/>
</dbReference>
<evidence type="ECO:0000313" key="3">
    <source>
        <dbReference type="EMBL" id="CAF3984989.1"/>
    </source>
</evidence>
<sequence>MTTSTTTPVTLSSRVILDEGICATATWAQNGRTVADVIGSGSEFNQLDGPFGLFVDEHQTIYVTDRYNNRVMKWEREMGVSSDRLAAGGKRQEPVMFN</sequence>
<dbReference type="Proteomes" id="UP000663829">
    <property type="component" value="Unassembled WGS sequence"/>
</dbReference>
<protein>
    <recommendedName>
        <fullName evidence="6">NHL repeat-containing protein</fullName>
    </recommendedName>
</protein>
<dbReference type="InterPro" id="IPR011042">
    <property type="entry name" value="6-blade_b-propeller_TolB-like"/>
</dbReference>
<dbReference type="EMBL" id="CAJOBC010009324">
    <property type="protein sequence ID" value="CAF3984989.1"/>
    <property type="molecule type" value="Genomic_DNA"/>
</dbReference>
<dbReference type="EMBL" id="CAJNOQ010009321">
    <property type="protein sequence ID" value="CAF1221700.1"/>
    <property type="molecule type" value="Genomic_DNA"/>
</dbReference>
<dbReference type="OrthoDB" id="10029777at2759"/>
<evidence type="ECO:0000313" key="1">
    <source>
        <dbReference type="EMBL" id="CAF1221700.1"/>
    </source>
</evidence>
<accession>A0A814XXD4</accession>
<keyword evidence="5" id="KW-1185">Reference proteome</keyword>
<proteinExistence type="predicted"/>
<name>A0A814XXD4_9BILA</name>
<dbReference type="EMBL" id="CAJOBA010038306">
    <property type="protein sequence ID" value="CAF4058498.1"/>
    <property type="molecule type" value="Genomic_DNA"/>
</dbReference>
<dbReference type="Proteomes" id="UP000682733">
    <property type="component" value="Unassembled WGS sequence"/>
</dbReference>
<dbReference type="Gene3D" id="2.120.10.30">
    <property type="entry name" value="TolB, C-terminal domain"/>
    <property type="match status" value="1"/>
</dbReference>
<comment type="caution">
    <text evidence="1">The sequence shown here is derived from an EMBL/GenBank/DDBJ whole genome shotgun (WGS) entry which is preliminary data.</text>
</comment>
<evidence type="ECO:0000313" key="4">
    <source>
        <dbReference type="EMBL" id="CAF4058498.1"/>
    </source>
</evidence>
<organism evidence="1 5">
    <name type="scientific">Didymodactylos carnosus</name>
    <dbReference type="NCBI Taxonomy" id="1234261"/>
    <lineage>
        <taxon>Eukaryota</taxon>
        <taxon>Metazoa</taxon>
        <taxon>Spiralia</taxon>
        <taxon>Gnathifera</taxon>
        <taxon>Rotifera</taxon>
        <taxon>Eurotatoria</taxon>
        <taxon>Bdelloidea</taxon>
        <taxon>Philodinida</taxon>
        <taxon>Philodinidae</taxon>
        <taxon>Didymodactylos</taxon>
    </lineage>
</organism>